<reference evidence="1 2" key="1">
    <citation type="submission" date="2023-11" db="EMBL/GenBank/DDBJ databases">
        <title>Paucibacter sp. nov., isolated from fresh soil in Korea.</title>
        <authorList>
            <person name="Le N.T.T."/>
        </authorList>
    </citation>
    <scope>NUCLEOTIDE SEQUENCE [LARGE SCALE GENOMIC DNA]</scope>
    <source>
        <strain evidence="1 2">R3-3</strain>
    </source>
</reference>
<comment type="caution">
    <text evidence="1">The sequence shown here is derived from an EMBL/GenBank/DDBJ whole genome shotgun (WGS) entry which is preliminary data.</text>
</comment>
<evidence type="ECO:0008006" key="3">
    <source>
        <dbReference type="Google" id="ProtNLM"/>
    </source>
</evidence>
<accession>A0ABU5DEI4</accession>
<dbReference type="RefSeq" id="WP_320421459.1">
    <property type="nucleotide sequence ID" value="NZ_JAXCLA010000001.1"/>
</dbReference>
<dbReference type="Proteomes" id="UP001285263">
    <property type="component" value="Unassembled WGS sequence"/>
</dbReference>
<sequence length="289" mass="31397">MPAGASVHKTLQCPQCRQPMTALPLEGHYGNTVHTDLCAPCRLVWLDELEAVNLSGLGWVSLLRRLQQARGDAPPSAVAACDCPRCGATLKPVHNLTVMGRFGELECPRCRGGLAGFAALLARRGLVRAMTRRDLDALKTENREPACLNCGAGLEREACARGLLDRDARCGYCTSPLLVMDMPRFFTALLSRHAEPVSAERLAWPCRACGATVEPTQGAACVDCGHPVVVPALIDLSPLLDRAEPLLRGTAARGARPHGSRLREQRGDYRTTGLYRLLLRLKDFVLNRS</sequence>
<name>A0ABU5DEI4_9BURK</name>
<evidence type="ECO:0000313" key="2">
    <source>
        <dbReference type="Proteomes" id="UP001285263"/>
    </source>
</evidence>
<protein>
    <recommendedName>
        <fullName evidence="3">Transcription factor zinc-finger domain-containing protein</fullName>
    </recommendedName>
</protein>
<keyword evidence="2" id="KW-1185">Reference proteome</keyword>
<gene>
    <name evidence="1" type="ORF">SNE35_03555</name>
</gene>
<evidence type="ECO:0000313" key="1">
    <source>
        <dbReference type="EMBL" id="MDY0743562.1"/>
    </source>
</evidence>
<dbReference type="EMBL" id="JAXCLA010000001">
    <property type="protein sequence ID" value="MDY0743562.1"/>
    <property type="molecule type" value="Genomic_DNA"/>
</dbReference>
<proteinExistence type="predicted"/>
<organism evidence="1 2">
    <name type="scientific">Roseateles agri</name>
    <dbReference type="NCBI Taxonomy" id="3098619"/>
    <lineage>
        <taxon>Bacteria</taxon>
        <taxon>Pseudomonadati</taxon>
        <taxon>Pseudomonadota</taxon>
        <taxon>Betaproteobacteria</taxon>
        <taxon>Burkholderiales</taxon>
        <taxon>Sphaerotilaceae</taxon>
        <taxon>Roseateles</taxon>
    </lineage>
</organism>